<dbReference type="GO" id="GO:0070824">
    <property type="term" value="C:SHREC complex"/>
    <property type="evidence" value="ECO:0007669"/>
    <property type="project" value="InterPro"/>
</dbReference>
<gene>
    <name evidence="2" type="ORF">UVI_02040760</name>
</gene>
<evidence type="ECO:0000313" key="3">
    <source>
        <dbReference type="Proteomes" id="UP000054053"/>
    </source>
</evidence>
<dbReference type="EMBL" id="BBTG02000023">
    <property type="protein sequence ID" value="GAO18754.1"/>
    <property type="molecule type" value="Genomic_DNA"/>
</dbReference>
<evidence type="ECO:0000259" key="1">
    <source>
        <dbReference type="Pfam" id="PF10383"/>
    </source>
</evidence>
<dbReference type="GO" id="GO:0031934">
    <property type="term" value="C:mating-type region heterochromatin"/>
    <property type="evidence" value="ECO:0007669"/>
    <property type="project" value="TreeGrafter"/>
</dbReference>
<organism evidence="2 3">
    <name type="scientific">Ustilaginoidea virens</name>
    <name type="common">Rice false smut fungus</name>
    <name type="synonym">Villosiclava virens</name>
    <dbReference type="NCBI Taxonomy" id="1159556"/>
    <lineage>
        <taxon>Eukaryota</taxon>
        <taxon>Fungi</taxon>
        <taxon>Dikarya</taxon>
        <taxon>Ascomycota</taxon>
        <taxon>Pezizomycotina</taxon>
        <taxon>Sordariomycetes</taxon>
        <taxon>Hypocreomycetidae</taxon>
        <taxon>Hypocreales</taxon>
        <taxon>Clavicipitaceae</taxon>
        <taxon>Ustilaginoidea</taxon>
    </lineage>
</organism>
<reference evidence="3" key="1">
    <citation type="journal article" date="2016" name="Genome Announc.">
        <title>Genome sequence of Ustilaginoidea virens IPU010, a rice pathogenic fungus causing false smut.</title>
        <authorList>
            <person name="Kumagai T."/>
            <person name="Ishii T."/>
            <person name="Terai G."/>
            <person name="Umemura M."/>
            <person name="Machida M."/>
            <person name="Asai K."/>
        </authorList>
    </citation>
    <scope>NUCLEOTIDE SEQUENCE [LARGE SCALE GENOMIC DNA]</scope>
    <source>
        <strain evidence="3">IPU010</strain>
    </source>
</reference>
<dbReference type="InterPro" id="IPR038986">
    <property type="entry name" value="Clr2"/>
</dbReference>
<proteinExistence type="predicted"/>
<sequence length="285" mass="31758">MLPIGHALVPQPMVTKAPADLRPFHAFSVPPVAIQDLKDKAFDQVPWDNLFRSTANDLAKRELLALDASKLAASRIDASYSLWCPLNEDAKADPYPYYGCFFGAERIEIGDCLRMKPVASEPSLAGDSLIMGLRYIFTRKEYPGTIFFRGNVYKPAKEDASPSSILTQDQLPIALKDEVQWRSQVSPGRPSRWILAKENVTINEQFIRGRFYPTHRLMPILNAESFNAALAQGRVEDQVPYLNNRTNGVGGGYVGRKPNRIQSLGLAVQQGSRISLEPLIREEAA</sequence>
<dbReference type="InterPro" id="IPR018839">
    <property type="entry name" value="Tscrpt-silencing_Clr2_C"/>
</dbReference>
<dbReference type="GO" id="GO:0033553">
    <property type="term" value="C:rDNA heterochromatin"/>
    <property type="evidence" value="ECO:0007669"/>
    <property type="project" value="TreeGrafter"/>
</dbReference>
<dbReference type="PANTHER" id="PTHR38046:SF1">
    <property type="entry name" value="CRYPTIC LOCI REGULATOR 2"/>
    <property type="match status" value="1"/>
</dbReference>
<feature type="domain" description="Cryptic loci regulator 2 C-terminal" evidence="1">
    <location>
        <begin position="97"/>
        <end position="213"/>
    </location>
</feature>
<dbReference type="GO" id="GO:0030466">
    <property type="term" value="P:silent mating-type cassette heterochromatin formation"/>
    <property type="evidence" value="ECO:0007669"/>
    <property type="project" value="TreeGrafter"/>
</dbReference>
<protein>
    <recommendedName>
        <fullName evidence="1">Cryptic loci regulator 2 C-terminal domain-containing protein</fullName>
    </recommendedName>
</protein>
<dbReference type="Proteomes" id="UP000054053">
    <property type="component" value="Unassembled WGS sequence"/>
</dbReference>
<comment type="caution">
    <text evidence="2">The sequence shown here is derived from an EMBL/GenBank/DDBJ whole genome shotgun (WGS) entry which is preliminary data.</text>
</comment>
<name>A0A1B5L6C0_USTVR</name>
<accession>A0A1B5L6C0</accession>
<dbReference type="AlphaFoldDB" id="A0A1B5L6C0"/>
<dbReference type="Pfam" id="PF10383">
    <property type="entry name" value="Clr2"/>
    <property type="match status" value="1"/>
</dbReference>
<evidence type="ECO:0000313" key="2">
    <source>
        <dbReference type="EMBL" id="GAO18754.1"/>
    </source>
</evidence>
<dbReference type="PANTHER" id="PTHR38046">
    <property type="entry name" value="CRYPTIC LOCI REGULATOR 2"/>
    <property type="match status" value="1"/>
</dbReference>